<reference evidence="1 2" key="1">
    <citation type="submission" date="2015-12" db="EMBL/GenBank/DDBJ databases">
        <title>Bacillus cereus Group isolate.</title>
        <authorList>
            <person name="Kovac J."/>
        </authorList>
    </citation>
    <scope>NUCLEOTIDE SEQUENCE [LARGE SCALE GENOMIC DNA]</scope>
    <source>
        <strain evidence="1 2">FSL K6-0073</strain>
    </source>
</reference>
<organism evidence="1 2">
    <name type="scientific">Bacillus cereus</name>
    <dbReference type="NCBI Taxonomy" id="1396"/>
    <lineage>
        <taxon>Bacteria</taxon>
        <taxon>Bacillati</taxon>
        <taxon>Bacillota</taxon>
        <taxon>Bacilli</taxon>
        <taxon>Bacillales</taxon>
        <taxon>Bacillaceae</taxon>
        <taxon>Bacillus</taxon>
        <taxon>Bacillus cereus group</taxon>
    </lineage>
</organism>
<dbReference type="RefSeq" id="WP_061662355.1">
    <property type="nucleotide sequence ID" value="NZ_LOMO01000001.1"/>
</dbReference>
<evidence type="ECO:0000313" key="2">
    <source>
        <dbReference type="Proteomes" id="UP000075476"/>
    </source>
</evidence>
<evidence type="ECO:0000313" key="1">
    <source>
        <dbReference type="EMBL" id="KXY51015.1"/>
    </source>
</evidence>
<sequence length="274" mass="32898">MKNRFQVQISAIYHFFKSTKVTNKKAIETFMYHDWMKCDDLEKRDDTGVYFTVGAIEPNTKKSIILDSIIVVSESEFESLFYGAEKLTISPSDYIESLENWLIFVSDCYQHNFDRFLELQKTEHYGAFAEYEQIGFLSLASLVKSISKLKYTSFYIKDSMPFEIMARRTKYDFYEFKNTEEEKYISHLEELLIYVCHFYQKNHDHFFQMYIDQKNKYYYRLATVQGTRYRSEVKNISELCDECFIVTFIEEKEHEILLKKLTENQAKRNKKENA</sequence>
<name>A0A9X0MJV0_BACCE</name>
<gene>
    <name evidence="1" type="ORF">AT268_31220</name>
</gene>
<dbReference type="Proteomes" id="UP000075476">
    <property type="component" value="Unassembled WGS sequence"/>
</dbReference>
<comment type="caution">
    <text evidence="1">The sequence shown here is derived from an EMBL/GenBank/DDBJ whole genome shotgun (WGS) entry which is preliminary data.</text>
</comment>
<accession>A0A9X0MJV0</accession>
<protein>
    <submittedName>
        <fullName evidence="1">NADH dehydrogenase</fullName>
    </submittedName>
</protein>
<dbReference type="AlphaFoldDB" id="A0A9X0MJV0"/>
<dbReference type="EMBL" id="LOMO01000001">
    <property type="protein sequence ID" value="KXY51015.1"/>
    <property type="molecule type" value="Genomic_DNA"/>
</dbReference>
<proteinExistence type="predicted"/>